<protein>
    <submittedName>
        <fullName evidence="1">Uncharacterized protein</fullName>
    </submittedName>
</protein>
<dbReference type="EMBL" id="GBRH01266244">
    <property type="protein sequence ID" value="JAD31651.1"/>
    <property type="molecule type" value="Transcribed_RNA"/>
</dbReference>
<evidence type="ECO:0000313" key="1">
    <source>
        <dbReference type="EMBL" id="JAD31651.1"/>
    </source>
</evidence>
<sequence length="31" mass="3531">MEIEATSQDKCFLWYLGTGAILTKDNLAKRN</sequence>
<accession>A0A0A8YYM1</accession>
<dbReference type="AlphaFoldDB" id="A0A0A8YYM1"/>
<organism evidence="1">
    <name type="scientific">Arundo donax</name>
    <name type="common">Giant reed</name>
    <name type="synonym">Donax arundinaceus</name>
    <dbReference type="NCBI Taxonomy" id="35708"/>
    <lineage>
        <taxon>Eukaryota</taxon>
        <taxon>Viridiplantae</taxon>
        <taxon>Streptophyta</taxon>
        <taxon>Embryophyta</taxon>
        <taxon>Tracheophyta</taxon>
        <taxon>Spermatophyta</taxon>
        <taxon>Magnoliopsida</taxon>
        <taxon>Liliopsida</taxon>
        <taxon>Poales</taxon>
        <taxon>Poaceae</taxon>
        <taxon>PACMAD clade</taxon>
        <taxon>Arundinoideae</taxon>
        <taxon>Arundineae</taxon>
        <taxon>Arundo</taxon>
    </lineage>
</organism>
<reference evidence="1" key="1">
    <citation type="submission" date="2014-09" db="EMBL/GenBank/DDBJ databases">
        <authorList>
            <person name="Magalhaes I.L.F."/>
            <person name="Oliveira U."/>
            <person name="Santos F.R."/>
            <person name="Vidigal T.H.D.A."/>
            <person name="Brescovit A.D."/>
            <person name="Santos A.J."/>
        </authorList>
    </citation>
    <scope>NUCLEOTIDE SEQUENCE</scope>
    <source>
        <tissue evidence="1">Shoot tissue taken approximately 20 cm above the soil surface</tissue>
    </source>
</reference>
<reference evidence="1" key="2">
    <citation type="journal article" date="2015" name="Data Brief">
        <title>Shoot transcriptome of the giant reed, Arundo donax.</title>
        <authorList>
            <person name="Barrero R.A."/>
            <person name="Guerrero F.D."/>
            <person name="Moolhuijzen P."/>
            <person name="Goolsby J.A."/>
            <person name="Tidwell J."/>
            <person name="Bellgard S.E."/>
            <person name="Bellgard M.I."/>
        </authorList>
    </citation>
    <scope>NUCLEOTIDE SEQUENCE</scope>
    <source>
        <tissue evidence="1">Shoot tissue taken approximately 20 cm above the soil surface</tissue>
    </source>
</reference>
<proteinExistence type="predicted"/>
<name>A0A0A8YYM1_ARUDO</name>